<comment type="caution">
    <text evidence="3">The sequence shown here is derived from an EMBL/GenBank/DDBJ whole genome shotgun (WGS) entry which is preliminary data.</text>
</comment>
<dbReference type="InterPro" id="IPR050354">
    <property type="entry name" value="F-box/kelch-repeat_ARATH"/>
</dbReference>
<dbReference type="GO" id="GO:0005829">
    <property type="term" value="C:cytosol"/>
    <property type="evidence" value="ECO:0007669"/>
    <property type="project" value="TreeGrafter"/>
</dbReference>
<dbReference type="EMBL" id="JAYMYR010000004">
    <property type="protein sequence ID" value="KAK7367840.1"/>
    <property type="molecule type" value="Genomic_DNA"/>
</dbReference>
<dbReference type="Proteomes" id="UP001374584">
    <property type="component" value="Unassembled WGS sequence"/>
</dbReference>
<dbReference type="SUPFAM" id="SSF117281">
    <property type="entry name" value="Kelch motif"/>
    <property type="match status" value="1"/>
</dbReference>
<dbReference type="Gene3D" id="2.120.10.80">
    <property type="entry name" value="Kelch-type beta propeller"/>
    <property type="match status" value="1"/>
</dbReference>
<feature type="domain" description="F-box" evidence="2">
    <location>
        <begin position="122"/>
        <end position="153"/>
    </location>
</feature>
<dbReference type="PANTHER" id="PTHR24414">
    <property type="entry name" value="F-BOX/KELCH-REPEAT PROTEIN SKIP4"/>
    <property type="match status" value="1"/>
</dbReference>
<dbReference type="Pfam" id="PF00646">
    <property type="entry name" value="F-box"/>
    <property type="match status" value="1"/>
</dbReference>
<evidence type="ECO:0000259" key="2">
    <source>
        <dbReference type="Pfam" id="PF00646"/>
    </source>
</evidence>
<sequence>MYFYILNQVRILYVYSFSLFLYALNFNSTPFLALDCDRGPYRSPIHNLTKLTRWLTSIGYTGFLFSIIIFESLYKPLNNHFSHTKKKLKCRETHKQTNKHSLNYSLCLLVMAAAEEAPIHGDILEAIFSHVPLIHLVPLCLVSNSWKRAVSSSLAHLRPIKPWLIVLTQSSRASHVTKLHAYDPRSHVWLEIKNPTCSHSSPVRSSHSSLLYTLTPAEFAFSLDALHLDWNHAPSPRVWRTDPIVARVGSRVVVSGGACEFEDDPLAVEMYDLESRAWETCPSMPALLKDSTASSWLSVAVVGEVMHVTEKHSGVTYSFDTVMKKWKGPFHLRPDESVFHCVTGTLGERLMVAGVVGEFGNERSVKLWEVRGKLGSGMVEVGEMPKEMVRKVIGGSELGSVEVTWIGDFVYVRNTSIDEELVVCEILNGVGCEWRSVRNVAVNHGARMVLCGGDVCMEDLQRAVMSGTRTFCMKHV</sequence>
<feature type="transmembrane region" description="Helical" evidence="1">
    <location>
        <begin position="54"/>
        <end position="74"/>
    </location>
</feature>
<keyword evidence="1" id="KW-0812">Transmembrane</keyword>
<dbReference type="GO" id="GO:0043161">
    <property type="term" value="P:proteasome-mediated ubiquitin-dependent protein catabolic process"/>
    <property type="evidence" value="ECO:0007669"/>
    <property type="project" value="TreeGrafter"/>
</dbReference>
<evidence type="ECO:0000313" key="4">
    <source>
        <dbReference type="Proteomes" id="UP001374584"/>
    </source>
</evidence>
<keyword evidence="4" id="KW-1185">Reference proteome</keyword>
<dbReference type="PANTHER" id="PTHR24414:SF44">
    <property type="entry name" value="F-BOX DOMAIN-CONTAINING PROTEIN"/>
    <property type="match status" value="1"/>
</dbReference>
<keyword evidence="1" id="KW-1133">Transmembrane helix</keyword>
<reference evidence="3 4" key="1">
    <citation type="submission" date="2024-01" db="EMBL/GenBank/DDBJ databases">
        <title>The genomes of 5 underutilized Papilionoideae crops provide insights into root nodulation and disease resistanc.</title>
        <authorList>
            <person name="Jiang F."/>
        </authorList>
    </citation>
    <scope>NUCLEOTIDE SEQUENCE [LARGE SCALE GENOMIC DNA]</scope>
    <source>
        <strain evidence="3">JINMINGXINNONG_FW02</strain>
        <tissue evidence="3">Leaves</tissue>
    </source>
</reference>
<dbReference type="SUPFAM" id="SSF81383">
    <property type="entry name" value="F-box domain"/>
    <property type="match status" value="1"/>
</dbReference>
<dbReference type="AlphaFoldDB" id="A0AAN9N7A4"/>
<dbReference type="InterPro" id="IPR001810">
    <property type="entry name" value="F-box_dom"/>
</dbReference>
<dbReference type="GO" id="GO:0005634">
    <property type="term" value="C:nucleus"/>
    <property type="evidence" value="ECO:0007669"/>
    <property type="project" value="TreeGrafter"/>
</dbReference>
<evidence type="ECO:0000313" key="3">
    <source>
        <dbReference type="EMBL" id="KAK7367840.1"/>
    </source>
</evidence>
<keyword evidence="1" id="KW-0472">Membrane</keyword>
<dbReference type="InterPro" id="IPR036047">
    <property type="entry name" value="F-box-like_dom_sf"/>
</dbReference>
<dbReference type="InterPro" id="IPR015915">
    <property type="entry name" value="Kelch-typ_b-propeller"/>
</dbReference>
<accession>A0AAN9N7A4</accession>
<feature type="transmembrane region" description="Helical" evidence="1">
    <location>
        <begin position="12"/>
        <end position="34"/>
    </location>
</feature>
<proteinExistence type="predicted"/>
<name>A0AAN9N7A4_PHACN</name>
<evidence type="ECO:0000256" key="1">
    <source>
        <dbReference type="SAM" id="Phobius"/>
    </source>
</evidence>
<organism evidence="3 4">
    <name type="scientific">Phaseolus coccineus</name>
    <name type="common">Scarlet runner bean</name>
    <name type="synonym">Phaseolus multiflorus</name>
    <dbReference type="NCBI Taxonomy" id="3886"/>
    <lineage>
        <taxon>Eukaryota</taxon>
        <taxon>Viridiplantae</taxon>
        <taxon>Streptophyta</taxon>
        <taxon>Embryophyta</taxon>
        <taxon>Tracheophyta</taxon>
        <taxon>Spermatophyta</taxon>
        <taxon>Magnoliopsida</taxon>
        <taxon>eudicotyledons</taxon>
        <taxon>Gunneridae</taxon>
        <taxon>Pentapetalae</taxon>
        <taxon>rosids</taxon>
        <taxon>fabids</taxon>
        <taxon>Fabales</taxon>
        <taxon>Fabaceae</taxon>
        <taxon>Papilionoideae</taxon>
        <taxon>50 kb inversion clade</taxon>
        <taxon>NPAAA clade</taxon>
        <taxon>indigoferoid/millettioid clade</taxon>
        <taxon>Phaseoleae</taxon>
        <taxon>Phaseolus</taxon>
    </lineage>
</organism>
<gene>
    <name evidence="3" type="ORF">VNO80_09859</name>
</gene>
<protein>
    <recommendedName>
        <fullName evidence="2">F-box domain-containing protein</fullName>
    </recommendedName>
</protein>